<evidence type="ECO:0000259" key="7">
    <source>
        <dbReference type="PROSITE" id="PS50106"/>
    </source>
</evidence>
<dbReference type="PANTHER" id="PTHR32060">
    <property type="entry name" value="TAIL-SPECIFIC PROTEASE"/>
    <property type="match status" value="1"/>
</dbReference>
<organism evidence="8 9">
    <name type="scientific">Alkaliphilus hydrothermalis</name>
    <dbReference type="NCBI Taxonomy" id="1482730"/>
    <lineage>
        <taxon>Bacteria</taxon>
        <taxon>Bacillati</taxon>
        <taxon>Bacillota</taxon>
        <taxon>Clostridia</taxon>
        <taxon>Peptostreptococcales</taxon>
        <taxon>Natronincolaceae</taxon>
        <taxon>Alkaliphilus</taxon>
    </lineage>
</organism>
<evidence type="ECO:0000256" key="2">
    <source>
        <dbReference type="ARBA" id="ARBA00022670"/>
    </source>
</evidence>
<evidence type="ECO:0000313" key="9">
    <source>
        <dbReference type="Proteomes" id="UP001314796"/>
    </source>
</evidence>
<keyword evidence="3 5" id="KW-0378">Hydrolase</keyword>
<dbReference type="GO" id="GO:0004252">
    <property type="term" value="F:serine-type endopeptidase activity"/>
    <property type="evidence" value="ECO:0007669"/>
    <property type="project" value="UniProtKB-EC"/>
</dbReference>
<comment type="caution">
    <text evidence="8">The sequence shown here is derived from an EMBL/GenBank/DDBJ whole genome shotgun (WGS) entry which is preliminary data.</text>
</comment>
<dbReference type="InterPro" id="IPR036034">
    <property type="entry name" value="PDZ_sf"/>
</dbReference>
<dbReference type="RefSeq" id="WP_204401354.1">
    <property type="nucleotide sequence ID" value="NZ_JAFBEE010000006.1"/>
</dbReference>
<feature type="domain" description="PDZ" evidence="7">
    <location>
        <begin position="78"/>
        <end position="145"/>
    </location>
</feature>
<keyword evidence="9" id="KW-1185">Reference proteome</keyword>
<dbReference type="SMART" id="SM00228">
    <property type="entry name" value="PDZ"/>
    <property type="match status" value="1"/>
</dbReference>
<evidence type="ECO:0000256" key="5">
    <source>
        <dbReference type="RuleBase" id="RU004404"/>
    </source>
</evidence>
<dbReference type="InterPro" id="IPR001478">
    <property type="entry name" value="PDZ"/>
</dbReference>
<keyword evidence="6" id="KW-0732">Signal</keyword>
<dbReference type="InterPro" id="IPR029045">
    <property type="entry name" value="ClpP/crotonase-like_dom_sf"/>
</dbReference>
<dbReference type="Pfam" id="PF03572">
    <property type="entry name" value="Peptidase_S41"/>
    <property type="match status" value="1"/>
</dbReference>
<gene>
    <name evidence="8" type="ORF">JOC73_001315</name>
</gene>
<dbReference type="Gene3D" id="2.30.42.10">
    <property type="match status" value="1"/>
</dbReference>
<keyword evidence="4 5" id="KW-0720">Serine protease</keyword>
<evidence type="ECO:0000256" key="6">
    <source>
        <dbReference type="SAM" id="SignalP"/>
    </source>
</evidence>
<dbReference type="Pfam" id="PF17820">
    <property type="entry name" value="PDZ_6"/>
    <property type="match status" value="1"/>
</dbReference>
<evidence type="ECO:0000256" key="3">
    <source>
        <dbReference type="ARBA" id="ARBA00022801"/>
    </source>
</evidence>
<evidence type="ECO:0000256" key="4">
    <source>
        <dbReference type="ARBA" id="ARBA00022825"/>
    </source>
</evidence>
<dbReference type="InterPro" id="IPR004447">
    <property type="entry name" value="Peptidase_S41A"/>
</dbReference>
<keyword evidence="2 5" id="KW-0645">Protease</keyword>
<evidence type="ECO:0000256" key="1">
    <source>
        <dbReference type="ARBA" id="ARBA00009179"/>
    </source>
</evidence>
<dbReference type="InterPro" id="IPR005151">
    <property type="entry name" value="Tail-specific_protease"/>
</dbReference>
<dbReference type="Proteomes" id="UP001314796">
    <property type="component" value="Unassembled WGS sequence"/>
</dbReference>
<comment type="similarity">
    <text evidence="1 5">Belongs to the peptidase S41A family.</text>
</comment>
<dbReference type="PROSITE" id="PS50106">
    <property type="entry name" value="PDZ"/>
    <property type="match status" value="1"/>
</dbReference>
<feature type="signal peptide" evidence="6">
    <location>
        <begin position="1"/>
        <end position="24"/>
    </location>
</feature>
<accession>A0ABS2NPE9</accession>
<protein>
    <submittedName>
        <fullName evidence="8">Carboxyl-terminal processing protease</fullName>
        <ecNumber evidence="8">3.4.21.102</ecNumber>
    </submittedName>
</protein>
<dbReference type="PANTHER" id="PTHR32060:SF22">
    <property type="entry name" value="CARBOXYL-TERMINAL-PROCESSING PEPTIDASE 3, CHLOROPLASTIC"/>
    <property type="match status" value="1"/>
</dbReference>
<name>A0ABS2NPE9_9FIRM</name>
<sequence>MKNRGFLVMMMVLLMAITPFTAEAYTSTMSPEMMQSLKQFIADNYVDDITVEELTGDTPEEIFEHLDEHSQYFDPETFGLFMERLTGEYVGIGAYIDEVDGGFILDPMEDSPSWRAGIKSGDEIISIDGENVEGMDFEELVGKIRGDVGTKITLGIKRDGHEGVMKITFERDYITYKVVFSEIIDDIGYLTILEFNQHTYDDTVKALKEFQKNGIDKIIIDLRNNPGGSLDQVVAIARLLVKKGPILHVNQQDTTVTYMSSLSKPFFNNIVVLVNEYSASASEVLAAAIQDSKSGIIVGQNTYGKGSVQTIYYLPDGDGMKITEARYLSPNKRVIDGIGVKPDYKVIERLQLDFAFAYLGKIDNNKEVK</sequence>
<dbReference type="EC" id="3.4.21.102" evidence="8"/>
<dbReference type="SUPFAM" id="SSF50156">
    <property type="entry name" value="PDZ domain-like"/>
    <property type="match status" value="1"/>
</dbReference>
<dbReference type="GO" id="GO:0006508">
    <property type="term" value="P:proteolysis"/>
    <property type="evidence" value="ECO:0007669"/>
    <property type="project" value="UniProtKB-KW"/>
</dbReference>
<dbReference type="EMBL" id="JAFBEE010000006">
    <property type="protein sequence ID" value="MBM7614801.1"/>
    <property type="molecule type" value="Genomic_DNA"/>
</dbReference>
<feature type="chain" id="PRO_5047132339" evidence="6">
    <location>
        <begin position="25"/>
        <end position="369"/>
    </location>
</feature>
<dbReference type="SMART" id="SM00245">
    <property type="entry name" value="TSPc"/>
    <property type="match status" value="1"/>
</dbReference>
<reference evidence="8 9" key="1">
    <citation type="submission" date="2021-01" db="EMBL/GenBank/DDBJ databases">
        <title>Genomic Encyclopedia of Type Strains, Phase IV (KMG-IV): sequencing the most valuable type-strain genomes for metagenomic binning, comparative biology and taxonomic classification.</title>
        <authorList>
            <person name="Goeker M."/>
        </authorList>
    </citation>
    <scope>NUCLEOTIDE SEQUENCE [LARGE SCALE GENOMIC DNA]</scope>
    <source>
        <strain evidence="8 9">DSM 25890</strain>
    </source>
</reference>
<proteinExistence type="inferred from homology"/>
<dbReference type="CDD" id="cd06782">
    <property type="entry name" value="cpPDZ_CPP-like"/>
    <property type="match status" value="1"/>
</dbReference>
<dbReference type="NCBIfam" id="TIGR00225">
    <property type="entry name" value="prc"/>
    <property type="match status" value="1"/>
</dbReference>
<dbReference type="Gene3D" id="3.30.750.44">
    <property type="match status" value="1"/>
</dbReference>
<dbReference type="CDD" id="cd07560">
    <property type="entry name" value="Peptidase_S41_CPP"/>
    <property type="match status" value="1"/>
</dbReference>
<evidence type="ECO:0000313" key="8">
    <source>
        <dbReference type="EMBL" id="MBM7614801.1"/>
    </source>
</evidence>
<dbReference type="Gene3D" id="3.90.226.10">
    <property type="entry name" value="2-enoyl-CoA Hydratase, Chain A, domain 1"/>
    <property type="match status" value="1"/>
</dbReference>
<dbReference type="InterPro" id="IPR041489">
    <property type="entry name" value="PDZ_6"/>
</dbReference>
<dbReference type="SUPFAM" id="SSF52096">
    <property type="entry name" value="ClpP/crotonase"/>
    <property type="match status" value="1"/>
</dbReference>